<keyword evidence="2" id="KW-1185">Reference proteome</keyword>
<dbReference type="KEGG" id="naj:B1756_05980"/>
<name>A0A2Z2HQM2_9EURY</name>
<accession>A0A2Z2HQM2</accession>
<dbReference type="AlphaFoldDB" id="A0A2Z2HQM2"/>
<dbReference type="Proteomes" id="UP000250088">
    <property type="component" value="Chromosome"/>
</dbReference>
<protein>
    <submittedName>
        <fullName evidence="1">Uncharacterized protein</fullName>
    </submittedName>
</protein>
<dbReference type="OrthoDB" id="321791at2157"/>
<evidence type="ECO:0000313" key="2">
    <source>
        <dbReference type="Proteomes" id="UP000250088"/>
    </source>
</evidence>
<sequence length="385" mass="44322">MDLDPDRYRQMSKREILRELIEHVSTSEENQEEKEHRSGSSTDLNLYLLDNRGYEIGSLDDYINHITKSGRVSGHAKNFVSNHTFSEENLGPETALVSITTPEKSRTDDSIWIQQGEYIWVLTTERQDWRKKTIENLIKYLPQVERLYLSSEYLDALTQEDIIRDSYISGFTSQYHAPYADRHATLRFHGGRREDLEKAERYFNAKPTRIEFDQTNSPEAAIQGASTNDGRLTLQSVVDGSQDKAVETLLSVSEEYQELDKANFEVDHEPTHNSFENGFSVDGFTAIELTDPDRSTETGEALVEELKENVLNGPQYKFGQRDRNTLRVFDTQHDEIFDLAVEGPNIIVYPREPATAMSLRDIVQEIYEYDSTYSQKKVENPVARP</sequence>
<reference evidence="2" key="1">
    <citation type="submission" date="2017-02" db="EMBL/GenBank/DDBJ databases">
        <title>Natronthermophilus aegyptiacus gen. nov.,sp. nov., an aerobic, extremely halophilic alkalithermophilic archaeon isolated from the athalassohaline Wadi An Natrun, Egypt.</title>
        <authorList>
            <person name="Zhao B."/>
        </authorList>
    </citation>
    <scope>NUCLEOTIDE SEQUENCE [LARGE SCALE GENOMIC DNA]</scope>
    <source>
        <strain evidence="2">JW/NM-HA 15</strain>
    </source>
</reference>
<gene>
    <name evidence="1" type="ORF">B1756_05980</name>
</gene>
<dbReference type="GeneID" id="32893608"/>
<organism evidence="1 2">
    <name type="scientific">Natrarchaeobaculum aegyptiacum</name>
    <dbReference type="NCBI Taxonomy" id="745377"/>
    <lineage>
        <taxon>Archaea</taxon>
        <taxon>Methanobacteriati</taxon>
        <taxon>Methanobacteriota</taxon>
        <taxon>Stenosarchaea group</taxon>
        <taxon>Halobacteria</taxon>
        <taxon>Halobacteriales</taxon>
        <taxon>Natrialbaceae</taxon>
        <taxon>Natrarchaeobaculum</taxon>
    </lineage>
</organism>
<dbReference type="RefSeq" id="WP_086887719.1">
    <property type="nucleotide sequence ID" value="NZ_CP019893.1"/>
</dbReference>
<proteinExistence type="predicted"/>
<dbReference type="EMBL" id="CP019893">
    <property type="protein sequence ID" value="ARS89339.1"/>
    <property type="molecule type" value="Genomic_DNA"/>
</dbReference>
<evidence type="ECO:0000313" key="1">
    <source>
        <dbReference type="EMBL" id="ARS89339.1"/>
    </source>
</evidence>